<dbReference type="GO" id="GO:0005737">
    <property type="term" value="C:cytoplasm"/>
    <property type="evidence" value="ECO:0007669"/>
    <property type="project" value="UniProtKB-SubCell"/>
</dbReference>
<dbReference type="Proteomes" id="UP000501623">
    <property type="component" value="Chromosome"/>
</dbReference>
<dbReference type="GO" id="GO:0006099">
    <property type="term" value="P:tricarboxylic acid cycle"/>
    <property type="evidence" value="ECO:0007669"/>
    <property type="project" value="UniProtKB-UniRule"/>
</dbReference>
<dbReference type="PANTHER" id="PTHR11444">
    <property type="entry name" value="ASPARTATEAMMONIA/ARGININOSUCCINATE/ADENYLOSUCCINATE LYASE"/>
    <property type="match status" value="1"/>
</dbReference>
<evidence type="ECO:0000256" key="3">
    <source>
        <dbReference type="HAMAP-Rule" id="MF_00743"/>
    </source>
</evidence>
<dbReference type="InterPro" id="IPR022761">
    <property type="entry name" value="Fumarate_lyase_N"/>
</dbReference>
<dbReference type="InterPro" id="IPR000362">
    <property type="entry name" value="Fumarate_lyase_fam"/>
</dbReference>
<dbReference type="NCBIfam" id="NF008909">
    <property type="entry name" value="PRK12273.1"/>
    <property type="match status" value="1"/>
</dbReference>
<sequence length="468" mass="50737">MAQFRTEKDTMGTVQVPADAYYGAQTQRSIDNFQIAQDINRMPKEIIRAFAYLKKAAALTNRDAGILDAEKATLIGRVCDEILEGKLDKEFPLVVWQTGSGTQSNMNVNEVVAYRGHVLNGGQLSDEKKFLAPNDDVNKSQSSNDTFPTAMHIAAYKILVEVTIPGIEKLRDTLKAKSEQFMHIVKIGRTHLMDATPLTVGQEFSGYVSQLDHGLRAIKNTLAHLSELALGGTAVGTGINTPAGYSENVAKHIADLTGLPFITAENKFEALAAHDAIVEAHGALKTVAASLMKIGNDIRLLASGPRAGIGELHIPDNEPGSSIMPGKVNPTQCEAMTMVAAQVMGNDVAINIGGMNGHFELNVFKPVMIYNFLHSARLIGDVCVSFNDKCAVGIEPLEANIKKHVDSSLMLVTALNPHIGYYKAAEIAQTAHKNGSTLKETALQLGYLTEEQFNEWLKPEDMVGEIKK</sequence>
<protein>
    <recommendedName>
        <fullName evidence="3">Fumarate hydratase class II</fullName>
        <shortName evidence="3">Fumarase C</shortName>
        <ecNumber evidence="3">4.2.1.2</ecNumber>
    </recommendedName>
    <alternativeName>
        <fullName evidence="3">Aerobic fumarase</fullName>
    </alternativeName>
    <alternativeName>
        <fullName evidence="3">Iron-independent fumarase</fullName>
    </alternativeName>
</protein>
<dbReference type="Pfam" id="PF00206">
    <property type="entry name" value="Lyase_1"/>
    <property type="match status" value="1"/>
</dbReference>
<feature type="domain" description="Fumarate lyase N-terminal" evidence="4">
    <location>
        <begin position="12"/>
        <end position="345"/>
    </location>
</feature>
<dbReference type="InterPro" id="IPR008948">
    <property type="entry name" value="L-Aspartase-like"/>
</dbReference>
<evidence type="ECO:0000259" key="4">
    <source>
        <dbReference type="Pfam" id="PF00206"/>
    </source>
</evidence>
<dbReference type="Gene3D" id="1.10.40.30">
    <property type="entry name" value="Fumarase/aspartase (C-terminal domain)"/>
    <property type="match status" value="1"/>
</dbReference>
<feature type="binding site" evidence="3">
    <location>
        <begin position="327"/>
        <end position="329"/>
    </location>
    <ligand>
        <name>substrate</name>
    </ligand>
</feature>
<evidence type="ECO:0000259" key="5">
    <source>
        <dbReference type="Pfam" id="PF10415"/>
    </source>
</evidence>
<comment type="pathway">
    <text evidence="3">Carbohydrate metabolism; tricarboxylic acid cycle; (S)-malate from fumarate: step 1/1.</text>
</comment>
<dbReference type="PRINTS" id="PR00149">
    <property type="entry name" value="FUMRATELYASE"/>
</dbReference>
<organism evidence="6 7">
    <name type="scientific">Hymenobacter taeanensis</name>
    <dbReference type="NCBI Taxonomy" id="2735321"/>
    <lineage>
        <taxon>Bacteria</taxon>
        <taxon>Pseudomonadati</taxon>
        <taxon>Bacteroidota</taxon>
        <taxon>Cytophagia</taxon>
        <taxon>Cytophagales</taxon>
        <taxon>Hymenobacteraceae</taxon>
        <taxon>Hymenobacter</taxon>
    </lineage>
</organism>
<dbReference type="HAMAP" id="MF_00743">
    <property type="entry name" value="FumaraseC"/>
    <property type="match status" value="1"/>
</dbReference>
<dbReference type="FunFam" id="1.10.40.30:FF:000002">
    <property type="entry name" value="Fumarate hydratase class II"/>
    <property type="match status" value="1"/>
</dbReference>
<feature type="binding site" evidence="3">
    <location>
        <position position="322"/>
    </location>
    <ligand>
        <name>substrate</name>
    </ligand>
</feature>
<keyword evidence="7" id="KW-1185">Reference proteome</keyword>
<comment type="catalytic activity">
    <reaction evidence="3">
        <text>(S)-malate = fumarate + H2O</text>
        <dbReference type="Rhea" id="RHEA:12460"/>
        <dbReference type="ChEBI" id="CHEBI:15377"/>
        <dbReference type="ChEBI" id="CHEBI:15589"/>
        <dbReference type="ChEBI" id="CHEBI:29806"/>
        <dbReference type="EC" id="4.2.1.2"/>
    </reaction>
</comment>
<dbReference type="PROSITE" id="PS00163">
    <property type="entry name" value="FUMARATE_LYASES"/>
    <property type="match status" value="1"/>
</dbReference>
<dbReference type="Gene3D" id="1.20.200.10">
    <property type="entry name" value="Fumarase/aspartase (Central domain)"/>
    <property type="match status" value="1"/>
</dbReference>
<dbReference type="Gene3D" id="1.10.275.10">
    <property type="entry name" value="Fumarase/aspartase (N-terminal domain)"/>
    <property type="match status" value="1"/>
</dbReference>
<dbReference type="Pfam" id="PF10415">
    <property type="entry name" value="FumaraseC_C"/>
    <property type="match status" value="1"/>
</dbReference>
<feature type="site" description="Important for catalytic activity" evidence="3">
    <location>
        <position position="334"/>
    </location>
</feature>
<dbReference type="PANTHER" id="PTHR11444:SF1">
    <property type="entry name" value="FUMARATE HYDRATASE, MITOCHONDRIAL"/>
    <property type="match status" value="1"/>
</dbReference>
<dbReference type="EC" id="4.2.1.2" evidence="3"/>
<dbReference type="EMBL" id="CP053538">
    <property type="protein sequence ID" value="QJX46718.1"/>
    <property type="molecule type" value="Genomic_DNA"/>
</dbReference>
<dbReference type="KEGG" id="hts:HMJ29_07110"/>
<comment type="miscellaneous">
    <text evidence="3">There are 2 substrate-binding sites: the catalytic A site, and the non-catalytic B site that may play a role in the transfer of substrate or product between the active site and the solvent. Alternatively, the B site may bind allosteric effectors.</text>
</comment>
<dbReference type="InterPro" id="IPR020557">
    <property type="entry name" value="Fumarate_lyase_CS"/>
</dbReference>
<dbReference type="InterPro" id="IPR005677">
    <property type="entry name" value="Fum_hydII"/>
</dbReference>
<feature type="binding site" evidence="3">
    <location>
        <begin position="100"/>
        <end position="102"/>
    </location>
    <ligand>
        <name>substrate</name>
    </ligand>
</feature>
<comment type="subunit">
    <text evidence="3">Homotetramer.</text>
</comment>
<comment type="caution">
    <text evidence="3">Lacks conserved residue(s) required for the propagation of feature annotation.</text>
</comment>
<dbReference type="GO" id="GO:0004333">
    <property type="term" value="F:fumarate hydratase activity"/>
    <property type="evidence" value="ECO:0007669"/>
    <property type="project" value="UniProtKB-UniRule"/>
</dbReference>
<feature type="active site" description="Proton donor/acceptor" evidence="3">
    <location>
        <position position="191"/>
    </location>
</feature>
<dbReference type="RefSeq" id="WP_171590826.1">
    <property type="nucleotide sequence ID" value="NZ_CP053538.1"/>
</dbReference>
<dbReference type="FunFam" id="1.10.275.10:FF:000001">
    <property type="entry name" value="Fumarate hydratase, mitochondrial"/>
    <property type="match status" value="1"/>
</dbReference>
<comment type="function">
    <text evidence="3">Involved in the TCA cycle. Catalyzes the stereospecific interconversion of fumarate to L-malate.</text>
</comment>
<dbReference type="FunFam" id="1.20.200.10:FF:000001">
    <property type="entry name" value="Fumarate hydratase, mitochondrial"/>
    <property type="match status" value="1"/>
</dbReference>
<evidence type="ECO:0000313" key="7">
    <source>
        <dbReference type="Proteomes" id="UP000501623"/>
    </source>
</evidence>
<evidence type="ECO:0000313" key="6">
    <source>
        <dbReference type="EMBL" id="QJX46718.1"/>
    </source>
</evidence>
<dbReference type="AlphaFoldDB" id="A0A6M6BFV6"/>
<dbReference type="GO" id="GO:0006108">
    <property type="term" value="P:malate metabolic process"/>
    <property type="evidence" value="ECO:0007669"/>
    <property type="project" value="TreeGrafter"/>
</dbReference>
<proteinExistence type="inferred from homology"/>
<dbReference type="CDD" id="cd01362">
    <property type="entry name" value="Fumarase_classII"/>
    <property type="match status" value="1"/>
</dbReference>
<feature type="binding site" evidence="3">
    <location>
        <begin position="142"/>
        <end position="144"/>
    </location>
    <ligand>
        <name>substrate</name>
    </ligand>
</feature>
<evidence type="ECO:0000256" key="2">
    <source>
        <dbReference type="ARBA" id="ARBA00023239"/>
    </source>
</evidence>
<feature type="domain" description="Fumarase C C-terminal" evidence="5">
    <location>
        <begin position="411"/>
        <end position="463"/>
    </location>
</feature>
<reference evidence="6 7" key="1">
    <citation type="submission" date="2020-05" db="EMBL/GenBank/DDBJ databases">
        <title>Complete genome sequence of Hymenobacter sp. TS19 in Coasted Sand Dune.</title>
        <authorList>
            <person name="Lee J.-H."/>
            <person name="Jung J.-H."/>
            <person name="Jeong S."/>
            <person name="Zhao L."/>
            <person name="Kim M.-K."/>
            <person name="Seo H.-S."/>
            <person name="Lim S."/>
        </authorList>
    </citation>
    <scope>NUCLEOTIDE SEQUENCE [LARGE SCALE GENOMIC DNA]</scope>
    <source>
        <strain evidence="6 7">TS19</strain>
    </source>
</reference>
<evidence type="ECO:0000256" key="1">
    <source>
        <dbReference type="ARBA" id="ARBA00009084"/>
    </source>
</evidence>
<dbReference type="GO" id="GO:0006106">
    <property type="term" value="P:fumarate metabolic process"/>
    <property type="evidence" value="ECO:0007669"/>
    <property type="project" value="InterPro"/>
</dbReference>
<feature type="binding site" evidence="3">
    <location>
        <position position="190"/>
    </location>
    <ligand>
        <name>substrate</name>
    </ligand>
</feature>
<keyword evidence="3" id="KW-0816">Tricarboxylic acid cycle</keyword>
<dbReference type="UniPathway" id="UPA00223">
    <property type="reaction ID" value="UER01007"/>
</dbReference>
<dbReference type="InterPro" id="IPR024083">
    <property type="entry name" value="Fumarase/histidase_N"/>
</dbReference>
<dbReference type="SUPFAM" id="SSF48557">
    <property type="entry name" value="L-aspartase-like"/>
    <property type="match status" value="1"/>
</dbReference>
<dbReference type="InterPro" id="IPR018951">
    <property type="entry name" value="Fumarase_C_C"/>
</dbReference>
<name>A0A6M6BFV6_9BACT</name>
<dbReference type="NCBIfam" id="TIGR00979">
    <property type="entry name" value="fumC_II"/>
    <property type="match status" value="1"/>
</dbReference>
<comment type="subcellular location">
    <subcellularLocation>
        <location evidence="3">Cytoplasm</location>
    </subcellularLocation>
</comment>
<keyword evidence="3" id="KW-0963">Cytoplasm</keyword>
<keyword evidence="2 3" id="KW-0456">Lyase</keyword>
<feature type="active site" evidence="3">
    <location>
        <position position="321"/>
    </location>
</feature>
<comment type="similarity">
    <text evidence="1 3">Belongs to the class-II fumarase/aspartase family. Fumarase subfamily.</text>
</comment>
<accession>A0A6M6BFV6</accession>
<gene>
    <name evidence="3 6" type="primary">fumC</name>
    <name evidence="6" type="ORF">HMJ29_07110</name>
</gene>